<dbReference type="EMBL" id="CALNXK010000109">
    <property type="protein sequence ID" value="CAH3157914.1"/>
    <property type="molecule type" value="Genomic_DNA"/>
</dbReference>
<dbReference type="InterPro" id="IPR028082">
    <property type="entry name" value="Peripla_BP_I"/>
</dbReference>
<feature type="transmembrane region" description="Helical" evidence="15">
    <location>
        <begin position="520"/>
        <end position="542"/>
    </location>
</feature>
<dbReference type="SUPFAM" id="SSF53822">
    <property type="entry name" value="Periplasmic binding protein-like I"/>
    <property type="match status" value="1"/>
</dbReference>
<dbReference type="SMART" id="SM00918">
    <property type="entry name" value="Lig_chan-Glu_bd"/>
    <property type="match status" value="1"/>
</dbReference>
<sequence length="1691" mass="188539">LILYVIILKDGVMYLTMLPTEALQASVLKDLMVEFEESRFACITTESSRDDSLFSHLSGYLTNKYGQQATWPRCIILNQETLLEQLSAGLTAISAYGLRTILVHCTSHESEAIMKIFKLLSFEGLREFVWIFTDKAIGWKADDFPESSFGVKKAQTIGNDSILALSKALLNDSVKLFVKSLERSVGGLSHSSMLQCLQGDLFSSYKRTLYREMISSSFLGETGAVRFNPNGERSSFKFSIVKVMRKPEGGLYWNIVGHVEPEASQDNAYGPSMFEPFLPRDLPRPRHLRIVSIDQDPFTAFHDMDYSTRLGTNCPANTVPCTQFDADDNNPSGTQARNNISLWNTRCCYGVMIDILIKLQEIEKFTFDLYLVADGKYGSLDPFTKQMNGMIGDVYRGFADLALGMITATEKRSQYVDFTTPFMDTALMFLVKINKSKNKNFWEFISDMRLMKSFSTLLWLMCLAAFLTVVVSVYVIEKLYYYRQHKSTYLLPFEFIMYVYGNVFHVPLTKIEAQTYSVPFVMVVANFAGLVLISSYTANLLASLITLDETVIVTGIADPKLVDPPEGFTFGTIKDTSTEDFFKKSKSERLRKIYENMKEYNVENFAEAVKKVRTGELTVFISELGAGDEDPNCEIKQDGLPFELGGLAFALTKNSSWNHPLSHAIHKLKAEHIITEIFGRWTPSRCENSQQTVVAHKMGLDEFGGFLFNTAMISLGCFFILLAEIIVYHRITRNRKSFSPQQNGVAMNSFRLPESTSMISLVFKFFSASRNFTVVKLFPSPVEKKDLGGISMPPDTGKGLMADQKSASLGEYADEFRFHRPGFEHVPGSVSLESAADPGLYLRYKNYKFHLEKANPSGVFEKDSTFIERKTQTKGASAYELFNHPGWFMCHDTKSKFGLVAKKLEIGSNEFLVGCLYMVVAQNPTRKKSFVGKTMKEEDASSRQSIHNITDIISNDVSVKNLAKQLVVGNGTANPVDKTIGHVLSKKNGTAKNDQASSKPLLNSTSFGNTTATKTMDKASVNKTVVNSTKKATHSNVSKPLNDQKASTDPLVTNFTQNTPMSKTGFQKETNGMAGAQKGKQPLKTEEKKGQDPSAGLSQSTKNNGNKDLGAKQKNPVSGSKAEGSVADDLQNALQGAFMAAKQPAQMELSTAQNSNLGKLEGPALTKLNHQQKSASGQHPLALNKNGPKQFDLHFEFPTDSPNLSGPAQLSLPGQLAQITAKALGLFQNAALKNGRQGTQQMGQHYTKGAAGLPFLHKPQHQQRPQPQAFRQPLPYLNQQMPLRTKPISNHISPQASPLGPNFINMPVRSGRPLQHQFAVKSPGVQTQFPYTQFPLLYRGYNYQHPIRSEWQGIASVGKQSLEGNRVQYQHNAQGIAQNFPHKTSENLDNDSKDLDKQDKCISLKFINKVRKPIQLVSSMKLGGYLITAETFKLKTVFKHPHKHHHVIFYARDADDKDNEVMLNNNNAIAVTPGGCDLPFRTVLLSHHGQISNDEIEHLRAADEYEGSREAARKTVRGDENFSQWTAFGLCAATCGRSIQTRTRYCMPGKICSGKTLETRTCIQTPCPVTPCLSTYSGKCCALPFVYRGAAVSRCLVDPQTQRSWCATTPNFDKEKKWGYCQPTDHRTQHIAPVIRSYLPRSPGQQSRQLIATRGVCDSRECLKFRLLLNDVIKIAGSETKYYGDAYKTQI</sequence>
<feature type="non-terminal residue" evidence="17">
    <location>
        <position position="1"/>
    </location>
</feature>
<feature type="transmembrane region" description="Helical" evidence="15">
    <location>
        <begin position="706"/>
        <end position="728"/>
    </location>
</feature>
<reference evidence="17 18" key="1">
    <citation type="submission" date="2022-05" db="EMBL/GenBank/DDBJ databases">
        <authorList>
            <consortium name="Genoscope - CEA"/>
            <person name="William W."/>
        </authorList>
    </citation>
    <scope>NUCLEOTIDE SEQUENCE [LARGE SCALE GENOMIC DNA]</scope>
</reference>
<keyword evidence="10" id="KW-0325">Glycoprotein</keyword>
<dbReference type="CDD" id="cd00062">
    <property type="entry name" value="FN2"/>
    <property type="match status" value="1"/>
</dbReference>
<dbReference type="PROSITE" id="PS50092">
    <property type="entry name" value="TSP1"/>
    <property type="match status" value="1"/>
</dbReference>
<evidence type="ECO:0000256" key="9">
    <source>
        <dbReference type="ARBA" id="ARBA00023170"/>
    </source>
</evidence>
<evidence type="ECO:0000256" key="3">
    <source>
        <dbReference type="ARBA" id="ARBA00022692"/>
    </source>
</evidence>
<keyword evidence="5 15" id="KW-1133">Transmembrane helix</keyword>
<dbReference type="SUPFAM" id="SSF110221">
    <property type="entry name" value="AbfB domain"/>
    <property type="match status" value="1"/>
</dbReference>
<dbReference type="Pfam" id="PF00090">
    <property type="entry name" value="TSP_1"/>
    <property type="match status" value="1"/>
</dbReference>
<keyword evidence="6" id="KW-0406">Ion transport</keyword>
<dbReference type="InterPro" id="IPR019594">
    <property type="entry name" value="Glu/Gly-bd"/>
</dbReference>
<dbReference type="Pfam" id="PF00060">
    <property type="entry name" value="Lig_chan"/>
    <property type="match status" value="1"/>
</dbReference>
<feature type="compositionally biased region" description="Polar residues" evidence="14">
    <location>
        <begin position="1021"/>
        <end position="1070"/>
    </location>
</feature>
<dbReference type="InterPro" id="IPR000884">
    <property type="entry name" value="TSP1_rpt"/>
</dbReference>
<dbReference type="Gene3D" id="2.10.10.10">
    <property type="entry name" value="Fibronectin, type II, collagen-binding"/>
    <property type="match status" value="1"/>
</dbReference>
<proteinExistence type="predicted"/>
<dbReference type="InterPro" id="IPR036943">
    <property type="entry name" value="FN_type2_sf"/>
</dbReference>
<gene>
    <name evidence="17" type="ORF">PLOB_00002464</name>
</gene>
<evidence type="ECO:0000256" key="2">
    <source>
        <dbReference type="ARBA" id="ARBA00022448"/>
    </source>
</evidence>
<accession>A0ABN8Q5Y9</accession>
<evidence type="ECO:0000256" key="7">
    <source>
        <dbReference type="ARBA" id="ARBA00023136"/>
    </source>
</evidence>
<evidence type="ECO:0000256" key="6">
    <source>
        <dbReference type="ARBA" id="ARBA00023065"/>
    </source>
</evidence>
<dbReference type="InterPro" id="IPR036195">
    <property type="entry name" value="AbfB_ABD_sf"/>
</dbReference>
<comment type="subcellular location">
    <subcellularLocation>
        <location evidence="1">Membrane</location>
        <topology evidence="1">Multi-pass membrane protein</topology>
    </subcellularLocation>
</comment>
<dbReference type="Gene3D" id="3.40.50.2300">
    <property type="match status" value="2"/>
</dbReference>
<name>A0ABN8Q5Y9_9CNID</name>
<evidence type="ECO:0000256" key="4">
    <source>
        <dbReference type="ARBA" id="ARBA00022737"/>
    </source>
</evidence>
<dbReference type="SMART" id="SM00059">
    <property type="entry name" value="FN2"/>
    <property type="match status" value="1"/>
</dbReference>
<evidence type="ECO:0000313" key="18">
    <source>
        <dbReference type="Proteomes" id="UP001159405"/>
    </source>
</evidence>
<dbReference type="Gene3D" id="2.80.10.50">
    <property type="match status" value="1"/>
</dbReference>
<dbReference type="Pfam" id="PF00040">
    <property type="entry name" value="fn2"/>
    <property type="match status" value="1"/>
</dbReference>
<evidence type="ECO:0000256" key="5">
    <source>
        <dbReference type="ARBA" id="ARBA00022989"/>
    </source>
</evidence>
<dbReference type="Gene3D" id="3.40.190.10">
    <property type="entry name" value="Periplasmic binding protein-like II"/>
    <property type="match status" value="3"/>
</dbReference>
<dbReference type="SUPFAM" id="SSF57440">
    <property type="entry name" value="Kringle-like"/>
    <property type="match status" value="1"/>
</dbReference>
<comment type="caution">
    <text evidence="13">Lacks conserved residue(s) required for the propagation of feature annotation.</text>
</comment>
<dbReference type="Pfam" id="PF05270">
    <property type="entry name" value="AbfB"/>
    <property type="match status" value="1"/>
</dbReference>
<keyword evidence="9" id="KW-0675">Receptor</keyword>
<keyword evidence="7 15" id="KW-0472">Membrane</keyword>
<evidence type="ECO:0000256" key="8">
    <source>
        <dbReference type="ARBA" id="ARBA00023157"/>
    </source>
</evidence>
<feature type="compositionally biased region" description="Polar residues" evidence="14">
    <location>
        <begin position="1096"/>
        <end position="1106"/>
    </location>
</feature>
<evidence type="ECO:0000256" key="12">
    <source>
        <dbReference type="ARBA" id="ARBA00023303"/>
    </source>
</evidence>
<dbReference type="InterPro" id="IPR000562">
    <property type="entry name" value="FN_type2_dom"/>
</dbReference>
<evidence type="ECO:0000256" key="14">
    <source>
        <dbReference type="SAM" id="MobiDB-lite"/>
    </source>
</evidence>
<evidence type="ECO:0000313" key="17">
    <source>
        <dbReference type="EMBL" id="CAH3157914.1"/>
    </source>
</evidence>
<dbReference type="InterPro" id="IPR036383">
    <property type="entry name" value="TSP1_rpt_sf"/>
</dbReference>
<dbReference type="InterPro" id="IPR007934">
    <property type="entry name" value="AbfB_ABD"/>
</dbReference>
<evidence type="ECO:0000256" key="15">
    <source>
        <dbReference type="SAM" id="Phobius"/>
    </source>
</evidence>
<dbReference type="Proteomes" id="UP001159405">
    <property type="component" value="Unassembled WGS sequence"/>
</dbReference>
<evidence type="ECO:0000256" key="10">
    <source>
        <dbReference type="ARBA" id="ARBA00023180"/>
    </source>
</evidence>
<dbReference type="SUPFAM" id="SSF82895">
    <property type="entry name" value="TSP-1 type 1 repeat"/>
    <property type="match status" value="1"/>
</dbReference>
<keyword evidence="18" id="KW-1185">Reference proteome</keyword>
<dbReference type="InterPro" id="IPR015683">
    <property type="entry name" value="Ionotropic_Glu_rcpt"/>
</dbReference>
<organism evidence="17 18">
    <name type="scientific">Porites lobata</name>
    <dbReference type="NCBI Taxonomy" id="104759"/>
    <lineage>
        <taxon>Eukaryota</taxon>
        <taxon>Metazoa</taxon>
        <taxon>Cnidaria</taxon>
        <taxon>Anthozoa</taxon>
        <taxon>Hexacorallia</taxon>
        <taxon>Scleractinia</taxon>
        <taxon>Fungiina</taxon>
        <taxon>Poritidae</taxon>
        <taxon>Porites</taxon>
    </lineage>
</organism>
<dbReference type="PROSITE" id="PS00023">
    <property type="entry name" value="FN2_1"/>
    <property type="match status" value="1"/>
</dbReference>
<dbReference type="InterPro" id="IPR001320">
    <property type="entry name" value="Iontro_rcpt_C"/>
</dbReference>
<dbReference type="Gene3D" id="2.20.100.10">
    <property type="entry name" value="Thrombospondin type-1 (TSP1) repeat"/>
    <property type="match status" value="1"/>
</dbReference>
<evidence type="ECO:0000256" key="1">
    <source>
        <dbReference type="ARBA" id="ARBA00004141"/>
    </source>
</evidence>
<keyword evidence="12" id="KW-0407">Ion channel</keyword>
<dbReference type="SMART" id="SM00209">
    <property type="entry name" value="TSP1"/>
    <property type="match status" value="1"/>
</dbReference>
<feature type="region of interest" description="Disordered" evidence="14">
    <location>
        <begin position="987"/>
        <end position="1125"/>
    </location>
</feature>
<protein>
    <recommendedName>
        <fullName evidence="16">Fibronectin type-II domain-containing protein</fullName>
    </recommendedName>
</protein>
<evidence type="ECO:0000259" key="16">
    <source>
        <dbReference type="PROSITE" id="PS51092"/>
    </source>
</evidence>
<dbReference type="InterPro" id="IPR013806">
    <property type="entry name" value="Kringle-like"/>
</dbReference>
<comment type="caution">
    <text evidence="17">The sequence shown here is derived from an EMBL/GenBank/DDBJ whole genome shotgun (WGS) entry which is preliminary data.</text>
</comment>
<evidence type="ECO:0000256" key="13">
    <source>
        <dbReference type="PROSITE-ProRule" id="PRU00479"/>
    </source>
</evidence>
<keyword evidence="3 15" id="KW-0812">Transmembrane</keyword>
<keyword evidence="4" id="KW-0677">Repeat</keyword>
<feature type="transmembrane region" description="Helical" evidence="15">
    <location>
        <begin position="457"/>
        <end position="476"/>
    </location>
</feature>
<feature type="domain" description="Fibronectin type-II" evidence="16">
    <location>
        <begin position="1576"/>
        <end position="1623"/>
    </location>
</feature>
<dbReference type="Pfam" id="PF10613">
    <property type="entry name" value="Lig_chan-Glu_bd"/>
    <property type="match status" value="1"/>
</dbReference>
<dbReference type="PROSITE" id="PS51092">
    <property type="entry name" value="FN2_2"/>
    <property type="match status" value="1"/>
</dbReference>
<feature type="compositionally biased region" description="Polar residues" evidence="14">
    <location>
        <begin position="987"/>
        <end position="1014"/>
    </location>
</feature>
<keyword evidence="2" id="KW-0813">Transport</keyword>
<feature type="transmembrane region" description="Helical" evidence="15">
    <location>
        <begin position="488"/>
        <end position="508"/>
    </location>
</feature>
<dbReference type="PANTHER" id="PTHR18966">
    <property type="entry name" value="IONOTROPIC GLUTAMATE RECEPTOR"/>
    <property type="match status" value="1"/>
</dbReference>
<keyword evidence="8" id="KW-1015">Disulfide bond</keyword>
<evidence type="ECO:0000256" key="11">
    <source>
        <dbReference type="ARBA" id="ARBA00023286"/>
    </source>
</evidence>
<dbReference type="SMART" id="SM00079">
    <property type="entry name" value="PBPe"/>
    <property type="match status" value="1"/>
</dbReference>
<dbReference type="SUPFAM" id="SSF53850">
    <property type="entry name" value="Periplasmic binding protein-like II"/>
    <property type="match status" value="1"/>
</dbReference>
<keyword evidence="11" id="KW-1071">Ligand-gated ion channel</keyword>